<proteinExistence type="predicted"/>
<reference evidence="2" key="1">
    <citation type="submission" date="2024-01" db="EMBL/GenBank/DDBJ databases">
        <title>Mycovorax composti gen. nov. sp. nov., a member of the family Chitinophagaceae isolated from button mushroom compost.</title>
        <authorList>
            <person name="Thai M."/>
            <person name="Bell T.L."/>
            <person name="Kertesz M.A."/>
        </authorList>
    </citation>
    <scope>NUCLEOTIDE SEQUENCE [LARGE SCALE GENOMIC DNA]</scope>
    <source>
        <strain evidence="2">C216</strain>
    </source>
</reference>
<dbReference type="EMBL" id="CP144143">
    <property type="protein sequence ID" value="WWC83167.1"/>
    <property type="molecule type" value="Genomic_DNA"/>
</dbReference>
<protein>
    <submittedName>
        <fullName evidence="1">Uncharacterized protein</fullName>
    </submittedName>
</protein>
<organism evidence="1 2">
    <name type="scientific">Mycovorax composti</name>
    <dbReference type="NCBI Taxonomy" id="2962693"/>
    <lineage>
        <taxon>Bacteria</taxon>
        <taxon>Pseudomonadati</taxon>
        <taxon>Bacteroidota</taxon>
        <taxon>Chitinophagia</taxon>
        <taxon>Chitinophagales</taxon>
        <taxon>Chitinophagaceae</taxon>
        <taxon>Mycovorax</taxon>
    </lineage>
</organism>
<keyword evidence="2" id="KW-1185">Reference proteome</keyword>
<sequence length="114" mass="13663">MNYNKQITRYYWSINPIFRMYSTIFLYGSINGSELIGRLYFEDDNTPTLTPHRFENNCLVLFFRWRDMPYIIDMLRNESPLWLWAYINGDKIENATISTDAEPVGEGELLKYEQ</sequence>
<gene>
    <name evidence="1" type="ORF">PIECOFPK_00878</name>
</gene>
<evidence type="ECO:0000313" key="1">
    <source>
        <dbReference type="EMBL" id="WWC83167.1"/>
    </source>
</evidence>
<accession>A0ABZ2EI72</accession>
<dbReference type="RefSeq" id="WP_409966599.1">
    <property type="nucleotide sequence ID" value="NZ_CP144143.1"/>
</dbReference>
<name>A0ABZ2EI72_9BACT</name>
<evidence type="ECO:0000313" key="2">
    <source>
        <dbReference type="Proteomes" id="UP001321305"/>
    </source>
</evidence>
<dbReference type="Proteomes" id="UP001321305">
    <property type="component" value="Chromosome"/>
</dbReference>